<dbReference type="InterPro" id="IPR032710">
    <property type="entry name" value="NTF2-like_dom_sf"/>
</dbReference>
<feature type="domain" description="NTF2-like N-terminal transpeptidase" evidence="6">
    <location>
        <begin position="33"/>
        <end position="141"/>
    </location>
</feature>
<name>A0A9D2T9H3_9FIRM</name>
<evidence type="ECO:0000256" key="1">
    <source>
        <dbReference type="ARBA" id="ARBA00004370"/>
    </source>
</evidence>
<evidence type="ECO:0000259" key="5">
    <source>
        <dbReference type="Pfam" id="PF03717"/>
    </source>
</evidence>
<dbReference type="Proteomes" id="UP000823904">
    <property type="component" value="Unassembled WGS sequence"/>
</dbReference>
<dbReference type="GO" id="GO:0005886">
    <property type="term" value="C:plasma membrane"/>
    <property type="evidence" value="ECO:0007669"/>
    <property type="project" value="TreeGrafter"/>
</dbReference>
<dbReference type="Gene3D" id="3.90.1310.10">
    <property type="entry name" value="Penicillin-binding protein 2a (Domain 2)"/>
    <property type="match status" value="1"/>
</dbReference>
<dbReference type="SUPFAM" id="SSF56519">
    <property type="entry name" value="Penicillin binding protein dimerisation domain"/>
    <property type="match status" value="1"/>
</dbReference>
<dbReference type="GO" id="GO:0008658">
    <property type="term" value="F:penicillin binding"/>
    <property type="evidence" value="ECO:0007669"/>
    <property type="project" value="InterPro"/>
</dbReference>
<protein>
    <submittedName>
        <fullName evidence="7">Penicillin-binding transpeptidase domain-containing protein</fullName>
    </submittedName>
</protein>
<evidence type="ECO:0000256" key="2">
    <source>
        <dbReference type="ARBA" id="ARBA00007171"/>
    </source>
</evidence>
<dbReference type="GO" id="GO:0071555">
    <property type="term" value="P:cell wall organization"/>
    <property type="evidence" value="ECO:0007669"/>
    <property type="project" value="TreeGrafter"/>
</dbReference>
<dbReference type="InterPro" id="IPR005311">
    <property type="entry name" value="PBP_dimer"/>
</dbReference>
<organism evidence="7 8">
    <name type="scientific">Candidatus Anaerostipes avistercoris</name>
    <dbReference type="NCBI Taxonomy" id="2838462"/>
    <lineage>
        <taxon>Bacteria</taxon>
        <taxon>Bacillati</taxon>
        <taxon>Bacillota</taxon>
        <taxon>Clostridia</taxon>
        <taxon>Lachnospirales</taxon>
        <taxon>Lachnospiraceae</taxon>
        <taxon>Anaerostipes</taxon>
    </lineage>
</organism>
<dbReference type="EMBL" id="DWWD01000026">
    <property type="protein sequence ID" value="HJC50266.1"/>
    <property type="molecule type" value="Genomic_DNA"/>
</dbReference>
<dbReference type="SUPFAM" id="SSF56601">
    <property type="entry name" value="beta-lactamase/transpeptidase-like"/>
    <property type="match status" value="1"/>
</dbReference>
<dbReference type="Pfam" id="PF05223">
    <property type="entry name" value="MecA_N"/>
    <property type="match status" value="1"/>
</dbReference>
<comment type="caution">
    <text evidence="7">The sequence shown here is derived from an EMBL/GenBank/DDBJ whole genome shotgun (WGS) entry which is preliminary data.</text>
</comment>
<dbReference type="Pfam" id="PF03717">
    <property type="entry name" value="PBP_dimer"/>
    <property type="match status" value="1"/>
</dbReference>
<accession>A0A9D2T9H3</accession>
<evidence type="ECO:0000313" key="7">
    <source>
        <dbReference type="EMBL" id="HJC50266.1"/>
    </source>
</evidence>
<feature type="domain" description="Penicillin-binding protein dimerisation" evidence="5">
    <location>
        <begin position="150"/>
        <end position="292"/>
    </location>
</feature>
<dbReference type="Pfam" id="PF00905">
    <property type="entry name" value="Transpeptidase"/>
    <property type="match status" value="1"/>
</dbReference>
<evidence type="ECO:0000313" key="8">
    <source>
        <dbReference type="Proteomes" id="UP000823904"/>
    </source>
</evidence>
<dbReference type="PANTHER" id="PTHR30627:SF25">
    <property type="entry name" value="PENICILLIN-BINDING PROTEIN 3"/>
    <property type="match status" value="1"/>
</dbReference>
<comment type="subcellular location">
    <subcellularLocation>
        <location evidence="1">Membrane</location>
    </subcellularLocation>
</comment>
<evidence type="ECO:0000256" key="3">
    <source>
        <dbReference type="ARBA" id="ARBA00023136"/>
    </source>
</evidence>
<dbReference type="InterPro" id="IPR007887">
    <property type="entry name" value="MecA_N"/>
</dbReference>
<dbReference type="InterPro" id="IPR036138">
    <property type="entry name" value="PBP_dimer_sf"/>
</dbReference>
<dbReference type="InterPro" id="IPR001460">
    <property type="entry name" value="PCN-bd_Tpept"/>
</dbReference>
<evidence type="ECO:0000259" key="6">
    <source>
        <dbReference type="Pfam" id="PF05223"/>
    </source>
</evidence>
<proteinExistence type="inferred from homology"/>
<dbReference type="InterPro" id="IPR050515">
    <property type="entry name" value="Beta-lactam/transpept"/>
</dbReference>
<comment type="similarity">
    <text evidence="2">Belongs to the transpeptidase family.</text>
</comment>
<dbReference type="InterPro" id="IPR012338">
    <property type="entry name" value="Beta-lactam/transpept-like"/>
</dbReference>
<evidence type="ECO:0000259" key="4">
    <source>
        <dbReference type="Pfam" id="PF00905"/>
    </source>
</evidence>
<dbReference type="SUPFAM" id="SSF54427">
    <property type="entry name" value="NTF2-like"/>
    <property type="match status" value="1"/>
</dbReference>
<dbReference type="AlphaFoldDB" id="A0A9D2T9H3"/>
<feature type="domain" description="Penicillin-binding protein transpeptidase" evidence="4">
    <location>
        <begin position="329"/>
        <end position="638"/>
    </location>
</feature>
<dbReference type="Gene3D" id="3.40.710.10">
    <property type="entry name" value="DD-peptidase/beta-lactamase superfamily"/>
    <property type="match status" value="1"/>
</dbReference>
<dbReference type="GO" id="GO:0046677">
    <property type="term" value="P:response to antibiotic"/>
    <property type="evidence" value="ECO:0007669"/>
    <property type="project" value="InterPro"/>
</dbReference>
<dbReference type="GO" id="GO:0071972">
    <property type="term" value="F:peptidoglycan L,D-transpeptidase activity"/>
    <property type="evidence" value="ECO:0007669"/>
    <property type="project" value="TreeGrafter"/>
</dbReference>
<dbReference type="Gene3D" id="3.10.450.100">
    <property type="entry name" value="NTF2-like, domain 1"/>
    <property type="match status" value="1"/>
</dbReference>
<dbReference type="Gene3D" id="3.30.1390.30">
    <property type="entry name" value="Penicillin-binding protein 2a, domain 3"/>
    <property type="match status" value="1"/>
</dbReference>
<reference evidence="7" key="1">
    <citation type="journal article" date="2021" name="PeerJ">
        <title>Extensive microbial diversity within the chicken gut microbiome revealed by metagenomics and culture.</title>
        <authorList>
            <person name="Gilroy R."/>
            <person name="Ravi A."/>
            <person name="Getino M."/>
            <person name="Pursley I."/>
            <person name="Horton D.L."/>
            <person name="Alikhan N.F."/>
            <person name="Baker D."/>
            <person name="Gharbi K."/>
            <person name="Hall N."/>
            <person name="Watson M."/>
            <person name="Adriaenssens E.M."/>
            <person name="Foster-Nyarko E."/>
            <person name="Jarju S."/>
            <person name="Secka A."/>
            <person name="Antonio M."/>
            <person name="Oren A."/>
            <person name="Chaudhuri R.R."/>
            <person name="La Ragione R."/>
            <person name="Hildebrand F."/>
            <person name="Pallen M.J."/>
        </authorList>
    </citation>
    <scope>NUCLEOTIDE SEQUENCE</scope>
    <source>
        <strain evidence="7">ChiSjej3B21-8574</strain>
    </source>
</reference>
<gene>
    <name evidence="7" type="ORF">H9754_06780</name>
</gene>
<reference evidence="7" key="2">
    <citation type="submission" date="2021-04" db="EMBL/GenBank/DDBJ databases">
        <authorList>
            <person name="Gilroy R."/>
        </authorList>
    </citation>
    <scope>NUCLEOTIDE SEQUENCE</scope>
    <source>
        <strain evidence="7">ChiSjej3B21-8574</strain>
    </source>
</reference>
<dbReference type="PANTHER" id="PTHR30627">
    <property type="entry name" value="PEPTIDOGLYCAN D,D-TRANSPEPTIDASE"/>
    <property type="match status" value="1"/>
</dbReference>
<keyword evidence="3" id="KW-0472">Membrane</keyword>
<sequence length="647" mass="72082">MTRVKKLLAVIAAILAAAGAFLFYQNNVSSNPGGRLIRYMELLNEGEYGEMYDMLDQNSQKSISREDFVQRNKNIYEGISMKDLEVEVTTKKREENVGYKVTMDTGAGRISFSTQTKFVKENGSYQMSWDDSVIFPDLTSEDKVRVETLYGQRGKITDKDGNILAGQGEIDSIGIVPGKMDNSTVKKTAAILGIDEKDIRDKLDQNWVQDESFVPIQKRRGYPQSLLSVPGVMVTKTTERVYPLGEAAAHLIGYVQNGEGKTGLEKLYDSTLRGKNGEMITIQDSDGNIKKKLAVRAEEDGENIQTTLDPELQEALYRQFKDDKSAHAAMNPKTGEILALVSTPSYDNEVFAWGLSQEEWNALSEDPDHPMQNRWKASWCPGSSMKPIIGAIGLTEKKFTADEDFGDTGTSWQKDKSWGKYYVTTLHDYKNHNLPNAMINSDNIYFAKAALKIGKNTMEEQLKRLGFGEKMPFEFGLTESSYGGEDGLGTEIQLADSGYGQGRMLMNPVHMLSVYSAFSNHGNMLQPRLIKAKDSDTKVWKSKVFSQEAVKEIKHSMELVVEDSSGTGHAVKISHLNISGKTGTAEIKDSKDDTSGTELGWFVTFTGKNGEDETVEMISMVENVKNRGGSGYVVRKTRNVLETYMQN</sequence>